<dbReference type="RefSeq" id="WP_318780665.1">
    <property type="nucleotide sequence ID" value="NZ_JADBEJ010000005.1"/>
</dbReference>
<name>A0ABR9LBH4_9PSEU</name>
<dbReference type="Gene3D" id="3.40.50.720">
    <property type="entry name" value="NAD(P)-binding Rossmann-like Domain"/>
    <property type="match status" value="1"/>
</dbReference>
<dbReference type="InterPro" id="IPR013968">
    <property type="entry name" value="PKS_KR"/>
</dbReference>
<organism evidence="3 4">
    <name type="scientific">Amycolatopsis roodepoortensis</name>
    <dbReference type="NCBI Taxonomy" id="700274"/>
    <lineage>
        <taxon>Bacteria</taxon>
        <taxon>Bacillati</taxon>
        <taxon>Actinomycetota</taxon>
        <taxon>Actinomycetes</taxon>
        <taxon>Pseudonocardiales</taxon>
        <taxon>Pseudonocardiaceae</taxon>
        <taxon>Amycolatopsis</taxon>
    </lineage>
</organism>
<dbReference type="EMBL" id="JADBEJ010000005">
    <property type="protein sequence ID" value="MBE1578039.1"/>
    <property type="molecule type" value="Genomic_DNA"/>
</dbReference>
<dbReference type="Proteomes" id="UP000656548">
    <property type="component" value="Unassembled WGS sequence"/>
</dbReference>
<keyword evidence="1" id="KW-0808">Transferase</keyword>
<dbReference type="InterPro" id="IPR050091">
    <property type="entry name" value="PKS_NRPS_Biosynth_Enz"/>
</dbReference>
<dbReference type="InterPro" id="IPR057326">
    <property type="entry name" value="KR_dom"/>
</dbReference>
<evidence type="ECO:0000313" key="4">
    <source>
        <dbReference type="Proteomes" id="UP000656548"/>
    </source>
</evidence>
<accession>A0ABR9LBH4</accession>
<gene>
    <name evidence="3" type="ORF">H4W30_005099</name>
</gene>
<reference evidence="3 4" key="1">
    <citation type="submission" date="2020-10" db="EMBL/GenBank/DDBJ databases">
        <title>Sequencing the genomes of 1000 actinobacteria strains.</title>
        <authorList>
            <person name="Klenk H.-P."/>
        </authorList>
    </citation>
    <scope>NUCLEOTIDE SEQUENCE [LARGE SCALE GENOMIC DNA]</scope>
    <source>
        <strain evidence="3 4">DSM 46661</strain>
    </source>
</reference>
<protein>
    <submittedName>
        <fullName evidence="3">NAD(P)-dependent dehydrogenase (Short-subunit alcohol dehydrogenase family)</fullName>
    </submittedName>
</protein>
<evidence type="ECO:0000313" key="3">
    <source>
        <dbReference type="EMBL" id="MBE1578039.1"/>
    </source>
</evidence>
<dbReference type="PANTHER" id="PTHR43775">
    <property type="entry name" value="FATTY ACID SYNTHASE"/>
    <property type="match status" value="1"/>
</dbReference>
<proteinExistence type="predicted"/>
<keyword evidence="4" id="KW-1185">Reference proteome</keyword>
<evidence type="ECO:0000256" key="1">
    <source>
        <dbReference type="ARBA" id="ARBA00022679"/>
    </source>
</evidence>
<dbReference type="InterPro" id="IPR036291">
    <property type="entry name" value="NAD(P)-bd_dom_sf"/>
</dbReference>
<feature type="domain" description="Ketoreductase" evidence="2">
    <location>
        <begin position="259"/>
        <end position="506"/>
    </location>
</feature>
<comment type="caution">
    <text evidence="3">The sequence shown here is derived from an EMBL/GenBank/DDBJ whole genome shotgun (WGS) entry which is preliminary data.</text>
</comment>
<dbReference type="Pfam" id="PF08659">
    <property type="entry name" value="KR"/>
    <property type="match status" value="1"/>
</dbReference>
<dbReference type="PANTHER" id="PTHR43775:SF51">
    <property type="entry name" value="INACTIVE PHENOLPHTHIOCEROL SYNTHESIS POLYKETIDE SYNTHASE TYPE I PKS1-RELATED"/>
    <property type="match status" value="1"/>
</dbReference>
<dbReference type="SUPFAM" id="SSF51735">
    <property type="entry name" value="NAD(P)-binding Rossmann-fold domains"/>
    <property type="match status" value="2"/>
</dbReference>
<sequence>MTSRPGTDGGEALISEFLRTSREMIAAQRDVLLGYLGADPGVRPPASVAPPEPDLDLEADSIKRAEEPDAVVAPPKRYLMREFDLADAVPVDEELAGLRFAVVGEGQVAEMLTARLAGYGAETELVQCVPRHGADGVFHLSPSFPDDFPLYQAVLAGGPRWLIANGPADGARGFFRTVAKEYPDTVARVVEQRPESTVDEQVETLLAELSAGDWEPVVVRRDGARRGLRLTEVGLGGTGAGPAGDRAAEAEALGLDADSVVLLVGGAEGIAARLATTLASASRCRLELFGRTAVPIDGEEPVIAIATTTEELRAALIGSGLTKPAEIERTLRLIEAEREVRGTLRRIGDLGSPVRYHSVDVLDAEAVHRAVKEIHAEHGRLDGIVYAAGVIEDELIAEKDPASFDRVFATKVEGASTLLAAVGGLPEAPKFAVLFGSVAAALGNRGQSDYAAANDALEALGHRWSTVYGRRGLTVHWGPWAATGRRGIDPEEGASSLLRELAWGDERLTAVTYTASGW</sequence>
<evidence type="ECO:0000259" key="2">
    <source>
        <dbReference type="SMART" id="SM00822"/>
    </source>
</evidence>
<dbReference type="SMART" id="SM00822">
    <property type="entry name" value="PKS_KR"/>
    <property type="match status" value="1"/>
</dbReference>